<dbReference type="InterPro" id="IPR001525">
    <property type="entry name" value="C5_MeTfrase"/>
</dbReference>
<reference evidence="9" key="2">
    <citation type="submission" date="2021-09" db="EMBL/GenBank/DDBJ databases">
        <authorList>
            <person name="Gilroy R."/>
        </authorList>
    </citation>
    <scope>NUCLEOTIDE SEQUENCE</scope>
    <source>
        <strain evidence="9">CHK165-8395</strain>
    </source>
</reference>
<comment type="catalytic activity">
    <reaction evidence="6">
        <text>a 2'-deoxycytidine in DNA + S-adenosyl-L-methionine = a 5-methyl-2'-deoxycytidine in DNA + S-adenosyl-L-homocysteine + H(+)</text>
        <dbReference type="Rhea" id="RHEA:13681"/>
        <dbReference type="Rhea" id="RHEA-COMP:11369"/>
        <dbReference type="Rhea" id="RHEA-COMP:11370"/>
        <dbReference type="ChEBI" id="CHEBI:15378"/>
        <dbReference type="ChEBI" id="CHEBI:57856"/>
        <dbReference type="ChEBI" id="CHEBI:59789"/>
        <dbReference type="ChEBI" id="CHEBI:85452"/>
        <dbReference type="ChEBI" id="CHEBI:85454"/>
        <dbReference type="EC" id="2.1.1.37"/>
    </reaction>
</comment>
<dbReference type="Pfam" id="PF00145">
    <property type="entry name" value="DNA_methylase"/>
    <property type="match status" value="1"/>
</dbReference>
<dbReference type="PANTHER" id="PTHR10629">
    <property type="entry name" value="CYTOSINE-SPECIFIC METHYLTRANSFERASE"/>
    <property type="match status" value="1"/>
</dbReference>
<dbReference type="InterPro" id="IPR050390">
    <property type="entry name" value="C5-Methyltransferase"/>
</dbReference>
<dbReference type="Gene3D" id="3.40.50.150">
    <property type="entry name" value="Vaccinia Virus protein VP39"/>
    <property type="match status" value="1"/>
</dbReference>
<proteinExistence type="inferred from homology"/>
<gene>
    <name evidence="9" type="ORF">K8U81_03370</name>
</gene>
<evidence type="ECO:0000256" key="2">
    <source>
        <dbReference type="ARBA" id="ARBA00022603"/>
    </source>
</evidence>
<evidence type="ECO:0000256" key="8">
    <source>
        <dbReference type="RuleBase" id="RU000416"/>
    </source>
</evidence>
<dbReference type="GO" id="GO:0009307">
    <property type="term" value="P:DNA restriction-modification system"/>
    <property type="evidence" value="ECO:0007669"/>
    <property type="project" value="UniProtKB-KW"/>
</dbReference>
<evidence type="ECO:0000256" key="6">
    <source>
        <dbReference type="ARBA" id="ARBA00047422"/>
    </source>
</evidence>
<dbReference type="SUPFAM" id="SSF53335">
    <property type="entry name" value="S-adenosyl-L-methionine-dependent methyltransferases"/>
    <property type="match status" value="1"/>
</dbReference>
<comment type="caution">
    <text evidence="9">The sequence shown here is derived from an EMBL/GenBank/DDBJ whole genome shotgun (WGS) entry which is preliminary data.</text>
</comment>
<dbReference type="PRINTS" id="PR00105">
    <property type="entry name" value="C5METTRFRASE"/>
</dbReference>
<dbReference type="NCBIfam" id="TIGR00675">
    <property type="entry name" value="dcm"/>
    <property type="match status" value="1"/>
</dbReference>
<name>A0A921FEH1_9BACT</name>
<protein>
    <recommendedName>
        <fullName evidence="1">DNA (cytosine-5-)-methyltransferase</fullName>
        <ecNumber evidence="1">2.1.1.37</ecNumber>
    </recommendedName>
</protein>
<feature type="active site" evidence="7">
    <location>
        <position position="80"/>
    </location>
</feature>
<dbReference type="GO" id="GO:0044027">
    <property type="term" value="P:negative regulation of gene expression via chromosomal CpG island methylation"/>
    <property type="evidence" value="ECO:0007669"/>
    <property type="project" value="TreeGrafter"/>
</dbReference>
<organism evidence="9 10">
    <name type="scientific">Phocaeicola coprocola</name>
    <dbReference type="NCBI Taxonomy" id="310298"/>
    <lineage>
        <taxon>Bacteria</taxon>
        <taxon>Pseudomonadati</taxon>
        <taxon>Bacteroidota</taxon>
        <taxon>Bacteroidia</taxon>
        <taxon>Bacteroidales</taxon>
        <taxon>Bacteroidaceae</taxon>
        <taxon>Phocaeicola</taxon>
    </lineage>
</organism>
<comment type="similarity">
    <text evidence="7 8">Belongs to the class I-like SAM-binding methyltransferase superfamily. C5-methyltransferase family.</text>
</comment>
<evidence type="ECO:0000313" key="9">
    <source>
        <dbReference type="EMBL" id="HJF07220.1"/>
    </source>
</evidence>
<evidence type="ECO:0000313" key="10">
    <source>
        <dbReference type="Proteomes" id="UP000718012"/>
    </source>
</evidence>
<dbReference type="GO" id="GO:0003886">
    <property type="term" value="F:DNA (cytosine-5-)-methyltransferase activity"/>
    <property type="evidence" value="ECO:0007669"/>
    <property type="project" value="UniProtKB-EC"/>
</dbReference>
<dbReference type="PROSITE" id="PS51679">
    <property type="entry name" value="SAM_MT_C5"/>
    <property type="match status" value="1"/>
</dbReference>
<dbReference type="InterPro" id="IPR029063">
    <property type="entry name" value="SAM-dependent_MTases_sf"/>
</dbReference>
<evidence type="ECO:0000256" key="3">
    <source>
        <dbReference type="ARBA" id="ARBA00022679"/>
    </source>
</evidence>
<dbReference type="AlphaFoldDB" id="A0A921FEH1"/>
<dbReference type="Proteomes" id="UP000718012">
    <property type="component" value="Unassembled WGS sequence"/>
</dbReference>
<sequence length="356" mass="39322">MGLNRAISLFSGAGGLDVGFEDAGFHVVYANEFDHDAACTWRENRKENKEAMHEGDINIILPELEQYRGTVAIVFGGPPCQGFSVAGKMDPNDERSELIFTFLKAVEIVEPEFFVMENVKALGTLDKWENVRRKYLAQAEKLGYSVAFSVFHTPDFGVPQNRDRVIFVGVKNGDPTLFFDEMKKLTCVAPTAREVLSAVGKYGTPENPNTCAANITLAKSPIIRKSPYAGMLVNGAGRPVNLNGLPPTLPATMGGNKTPIVDQRALENPEETNWFEEYHKKIVAGECEPATMPIPQYIRRLSLKEAAAIQTFPLGYVFCGARNKQYRQIGNAVPSLFAYKVAKAMCQAYPNELSLE</sequence>
<keyword evidence="2 7" id="KW-0489">Methyltransferase</keyword>
<keyword evidence="5" id="KW-0680">Restriction system</keyword>
<dbReference type="GO" id="GO:0032259">
    <property type="term" value="P:methylation"/>
    <property type="evidence" value="ECO:0007669"/>
    <property type="project" value="UniProtKB-KW"/>
</dbReference>
<dbReference type="Gene3D" id="3.90.120.10">
    <property type="entry name" value="DNA Methylase, subunit A, domain 2"/>
    <property type="match status" value="1"/>
</dbReference>
<dbReference type="EC" id="2.1.1.37" evidence="1"/>
<evidence type="ECO:0000256" key="5">
    <source>
        <dbReference type="ARBA" id="ARBA00022747"/>
    </source>
</evidence>
<evidence type="ECO:0000256" key="1">
    <source>
        <dbReference type="ARBA" id="ARBA00011975"/>
    </source>
</evidence>
<evidence type="ECO:0000256" key="4">
    <source>
        <dbReference type="ARBA" id="ARBA00022691"/>
    </source>
</evidence>
<evidence type="ECO:0000256" key="7">
    <source>
        <dbReference type="PROSITE-ProRule" id="PRU01016"/>
    </source>
</evidence>
<dbReference type="GO" id="GO:0003677">
    <property type="term" value="F:DNA binding"/>
    <property type="evidence" value="ECO:0007669"/>
    <property type="project" value="TreeGrafter"/>
</dbReference>
<accession>A0A921FEH1</accession>
<dbReference type="PANTHER" id="PTHR10629:SF52">
    <property type="entry name" value="DNA (CYTOSINE-5)-METHYLTRANSFERASE 1"/>
    <property type="match status" value="1"/>
</dbReference>
<keyword evidence="4 7" id="KW-0949">S-adenosyl-L-methionine</keyword>
<dbReference type="EMBL" id="DYXD01000071">
    <property type="protein sequence ID" value="HJF07220.1"/>
    <property type="molecule type" value="Genomic_DNA"/>
</dbReference>
<reference evidence="9" key="1">
    <citation type="journal article" date="2021" name="PeerJ">
        <title>Extensive microbial diversity within the chicken gut microbiome revealed by metagenomics and culture.</title>
        <authorList>
            <person name="Gilroy R."/>
            <person name="Ravi A."/>
            <person name="Getino M."/>
            <person name="Pursley I."/>
            <person name="Horton D.L."/>
            <person name="Alikhan N.F."/>
            <person name="Baker D."/>
            <person name="Gharbi K."/>
            <person name="Hall N."/>
            <person name="Watson M."/>
            <person name="Adriaenssens E.M."/>
            <person name="Foster-Nyarko E."/>
            <person name="Jarju S."/>
            <person name="Secka A."/>
            <person name="Antonio M."/>
            <person name="Oren A."/>
            <person name="Chaudhuri R.R."/>
            <person name="La Ragione R."/>
            <person name="Hildebrand F."/>
            <person name="Pallen M.J."/>
        </authorList>
    </citation>
    <scope>NUCLEOTIDE SEQUENCE</scope>
    <source>
        <strain evidence="9">CHK165-8395</strain>
    </source>
</reference>
<keyword evidence="3 7" id="KW-0808">Transferase</keyword>